<keyword evidence="7" id="KW-0285">Flavoprotein</keyword>
<evidence type="ECO:0000313" key="9">
    <source>
        <dbReference type="Proteomes" id="UP000315724"/>
    </source>
</evidence>
<dbReference type="NCBIfam" id="TIGR00033">
    <property type="entry name" value="aroC"/>
    <property type="match status" value="1"/>
</dbReference>
<dbReference type="UniPathway" id="UPA00053">
    <property type="reaction ID" value="UER00090"/>
</dbReference>
<evidence type="ECO:0000256" key="4">
    <source>
        <dbReference type="ARBA" id="ARBA00022605"/>
    </source>
</evidence>
<dbReference type="PANTHER" id="PTHR21085:SF0">
    <property type="entry name" value="CHORISMATE SYNTHASE"/>
    <property type="match status" value="1"/>
</dbReference>
<evidence type="ECO:0000256" key="6">
    <source>
        <dbReference type="ARBA" id="ARBA00023239"/>
    </source>
</evidence>
<dbReference type="KEGG" id="tpol:Mal48_02690"/>
<keyword evidence="7" id="KW-0521">NADP</keyword>
<keyword evidence="5 7" id="KW-0057">Aromatic amino acid biosynthesis</keyword>
<dbReference type="EMBL" id="CP036267">
    <property type="protein sequence ID" value="QDT31039.1"/>
    <property type="molecule type" value="Genomic_DNA"/>
</dbReference>
<feature type="binding site" evidence="7">
    <location>
        <position position="380"/>
    </location>
    <ligand>
        <name>FMN</name>
        <dbReference type="ChEBI" id="CHEBI:58210"/>
    </ligand>
</feature>
<dbReference type="PIRSF" id="PIRSF001456">
    <property type="entry name" value="Chorismate_synth"/>
    <property type="match status" value="1"/>
</dbReference>
<evidence type="ECO:0000256" key="2">
    <source>
        <dbReference type="ARBA" id="ARBA00008014"/>
    </source>
</evidence>
<protein>
    <recommendedName>
        <fullName evidence="3 7">Chorismate synthase</fullName>
        <shortName evidence="7">CS</shortName>
        <ecNumber evidence="3 7">4.2.3.5</ecNumber>
    </recommendedName>
    <alternativeName>
        <fullName evidence="7">5-enolpyruvylshikimate-3-phosphate phospholyase</fullName>
    </alternativeName>
</protein>
<feature type="binding site" evidence="7">
    <location>
        <position position="85"/>
    </location>
    <ligand>
        <name>NADP(+)</name>
        <dbReference type="ChEBI" id="CHEBI:58349"/>
    </ligand>
</feature>
<dbReference type="NCBIfam" id="NF003793">
    <property type="entry name" value="PRK05382.1"/>
    <property type="match status" value="1"/>
</dbReference>
<comment type="caution">
    <text evidence="7">Lacks conserved residue(s) required for the propagation of feature annotation.</text>
</comment>
<dbReference type="AlphaFoldDB" id="A0A517QHD0"/>
<feature type="binding site" evidence="7">
    <location>
        <position position="339"/>
    </location>
    <ligand>
        <name>FMN</name>
        <dbReference type="ChEBI" id="CHEBI:58210"/>
    </ligand>
</feature>
<accession>A0A517QHD0</accession>
<dbReference type="Gene3D" id="3.60.150.10">
    <property type="entry name" value="Chorismate synthase AroC"/>
    <property type="match status" value="1"/>
</dbReference>
<dbReference type="InterPro" id="IPR000453">
    <property type="entry name" value="Chorismate_synth"/>
</dbReference>
<sequence length="415" mass="44839">MLVKWRVKLFQRAFREPLKVTVKTDSPSNPCSLYNAAMAGNTFGQSFRITTAGESHGPGNVVIIDGVPPGISLTVEDLQVDLDRRKPGQSKIVTQRKEADEPEILSGVFEGRTTGTSLAILIRNQDQRSRDYGNIKNLYRPGHADYSFDAKYGFRDYRGGGRSSARETTARVAAGVVAKKIIAEAFGGLVVGYVTQVGQIKAEIENPGEVTLEQVEKLPNGEANIVRCPDFEAADRMIELINECRKAGDSIGGAAEIVATNVPPGLGEPVFDKIKADFAKALFSLPAVLGVEYGIGFGCVTMKGSEHNDLFTSEKQNGANEDGERKIVTKSNRHGGMLGGITTGMPIVLRAAVKPTSSLPIEQETVTQTGEDATIQTKGRHDPCLLPRFIPMAEAMIAIVLADHWLRWQGQTGQG</sequence>
<dbReference type="GO" id="GO:0010181">
    <property type="term" value="F:FMN binding"/>
    <property type="evidence" value="ECO:0007669"/>
    <property type="project" value="TreeGrafter"/>
</dbReference>
<keyword evidence="7" id="KW-0288">FMN</keyword>
<proteinExistence type="inferred from homology"/>
<dbReference type="HAMAP" id="MF_00300">
    <property type="entry name" value="Chorismate_synth"/>
    <property type="match status" value="1"/>
</dbReference>
<comment type="function">
    <text evidence="7">Catalyzes the anti-1,4-elimination of the C-3 phosphate and the C-6 proR hydrogen from 5-enolpyruvylshikimate-3-phosphate (EPSP) to yield chorismate, which is the branch point compound that serves as the starting substrate for the three terminal pathways of aromatic amino acid biosynthesis. This reaction introduces a second double bond into the aromatic ring system.</text>
</comment>
<dbReference type="GO" id="GO:0009423">
    <property type="term" value="P:chorismate biosynthetic process"/>
    <property type="evidence" value="ECO:0007669"/>
    <property type="project" value="UniProtKB-UniRule"/>
</dbReference>
<dbReference type="InterPro" id="IPR020541">
    <property type="entry name" value="Chorismate_synthase_CS"/>
</dbReference>
<evidence type="ECO:0000256" key="5">
    <source>
        <dbReference type="ARBA" id="ARBA00023141"/>
    </source>
</evidence>
<dbReference type="CDD" id="cd07304">
    <property type="entry name" value="Chorismate_synthase"/>
    <property type="match status" value="1"/>
</dbReference>
<name>A0A517QHD0_9PLAN</name>
<reference evidence="8 9" key="1">
    <citation type="submission" date="2019-02" db="EMBL/GenBank/DDBJ databases">
        <title>Deep-cultivation of Planctomycetes and their phenomic and genomic characterization uncovers novel biology.</title>
        <authorList>
            <person name="Wiegand S."/>
            <person name="Jogler M."/>
            <person name="Boedeker C."/>
            <person name="Pinto D."/>
            <person name="Vollmers J."/>
            <person name="Rivas-Marin E."/>
            <person name="Kohn T."/>
            <person name="Peeters S.H."/>
            <person name="Heuer A."/>
            <person name="Rast P."/>
            <person name="Oberbeckmann S."/>
            <person name="Bunk B."/>
            <person name="Jeske O."/>
            <person name="Meyerdierks A."/>
            <person name="Storesund J.E."/>
            <person name="Kallscheuer N."/>
            <person name="Luecker S."/>
            <person name="Lage O.M."/>
            <person name="Pohl T."/>
            <person name="Merkel B.J."/>
            <person name="Hornburger P."/>
            <person name="Mueller R.-W."/>
            <person name="Bruemmer F."/>
            <person name="Labrenz M."/>
            <person name="Spormann A.M."/>
            <person name="Op den Camp H."/>
            <person name="Overmann J."/>
            <person name="Amann R."/>
            <person name="Jetten M.S.M."/>
            <person name="Mascher T."/>
            <person name="Medema M.H."/>
            <person name="Devos D.P."/>
            <person name="Kaster A.-K."/>
            <person name="Ovreas L."/>
            <person name="Rohde M."/>
            <person name="Galperin M.Y."/>
            <person name="Jogler C."/>
        </authorList>
    </citation>
    <scope>NUCLEOTIDE SEQUENCE [LARGE SCALE GENOMIC DNA]</scope>
    <source>
        <strain evidence="8 9">Mal48</strain>
    </source>
</reference>
<dbReference type="PROSITE" id="PS00788">
    <property type="entry name" value="CHORISMATE_SYNTHASE_2"/>
    <property type="match status" value="1"/>
</dbReference>
<dbReference type="PANTHER" id="PTHR21085">
    <property type="entry name" value="CHORISMATE SYNTHASE"/>
    <property type="match status" value="1"/>
</dbReference>
<comment type="similarity">
    <text evidence="2 7">Belongs to the chorismate synthase family.</text>
</comment>
<dbReference type="InterPro" id="IPR035904">
    <property type="entry name" value="Chorismate_synth_AroC_sf"/>
</dbReference>
<evidence type="ECO:0000256" key="7">
    <source>
        <dbReference type="HAMAP-Rule" id="MF_00300"/>
    </source>
</evidence>
<evidence type="ECO:0000256" key="1">
    <source>
        <dbReference type="ARBA" id="ARBA00005044"/>
    </source>
</evidence>
<dbReference type="GO" id="GO:0009073">
    <property type="term" value="P:aromatic amino acid family biosynthetic process"/>
    <property type="evidence" value="ECO:0007669"/>
    <property type="project" value="UniProtKB-KW"/>
</dbReference>
<keyword evidence="6 7" id="KW-0456">Lyase</keyword>
<comment type="cofactor">
    <cofactor evidence="7">
        <name>FMNH2</name>
        <dbReference type="ChEBI" id="CHEBI:57618"/>
    </cofactor>
    <text evidence="7">Reduced FMN (FMNH(2)).</text>
</comment>
<dbReference type="EC" id="4.2.3.5" evidence="3 7"/>
<feature type="binding site" evidence="7">
    <location>
        <position position="91"/>
    </location>
    <ligand>
        <name>NADP(+)</name>
        <dbReference type="ChEBI" id="CHEBI:58349"/>
    </ligand>
</feature>
<evidence type="ECO:0000313" key="8">
    <source>
        <dbReference type="EMBL" id="QDT31039.1"/>
    </source>
</evidence>
<dbReference type="Proteomes" id="UP000315724">
    <property type="component" value="Chromosome"/>
</dbReference>
<gene>
    <name evidence="7 8" type="primary">aroC</name>
    <name evidence="8" type="ORF">Mal48_02690</name>
</gene>
<dbReference type="Pfam" id="PF01264">
    <property type="entry name" value="Chorismate_synt"/>
    <property type="match status" value="1"/>
</dbReference>
<keyword evidence="7" id="KW-0274">FAD</keyword>
<comment type="pathway">
    <text evidence="1 7">Metabolic intermediate biosynthesis; chorismate biosynthesis; chorismate from D-erythrose 4-phosphate and phosphoenolpyruvate: step 7/7.</text>
</comment>
<organism evidence="8 9">
    <name type="scientific">Thalassoglobus polymorphus</name>
    <dbReference type="NCBI Taxonomy" id="2527994"/>
    <lineage>
        <taxon>Bacteria</taxon>
        <taxon>Pseudomonadati</taxon>
        <taxon>Planctomycetota</taxon>
        <taxon>Planctomycetia</taxon>
        <taxon>Planctomycetales</taxon>
        <taxon>Planctomycetaceae</taxon>
        <taxon>Thalassoglobus</taxon>
    </lineage>
</organism>
<dbReference type="GO" id="GO:0004107">
    <property type="term" value="F:chorismate synthase activity"/>
    <property type="evidence" value="ECO:0007669"/>
    <property type="project" value="UniProtKB-UniRule"/>
</dbReference>
<dbReference type="GO" id="GO:0005829">
    <property type="term" value="C:cytosol"/>
    <property type="evidence" value="ECO:0007669"/>
    <property type="project" value="TreeGrafter"/>
</dbReference>
<feature type="binding site" evidence="7">
    <location>
        <begin position="162"/>
        <end position="164"/>
    </location>
    <ligand>
        <name>FMN</name>
        <dbReference type="ChEBI" id="CHEBI:58210"/>
    </ligand>
</feature>
<comment type="catalytic activity">
    <reaction evidence="7">
        <text>5-O-(1-carboxyvinyl)-3-phosphoshikimate = chorismate + phosphate</text>
        <dbReference type="Rhea" id="RHEA:21020"/>
        <dbReference type="ChEBI" id="CHEBI:29748"/>
        <dbReference type="ChEBI" id="CHEBI:43474"/>
        <dbReference type="ChEBI" id="CHEBI:57701"/>
        <dbReference type="EC" id="4.2.3.5"/>
    </reaction>
</comment>
<dbReference type="GO" id="GO:0008652">
    <property type="term" value="P:amino acid biosynthetic process"/>
    <property type="evidence" value="ECO:0007669"/>
    <property type="project" value="UniProtKB-KW"/>
</dbReference>
<keyword evidence="4 7" id="KW-0028">Amino-acid biosynthesis</keyword>
<dbReference type="SUPFAM" id="SSF103263">
    <property type="entry name" value="Chorismate synthase, AroC"/>
    <property type="match status" value="1"/>
</dbReference>
<feature type="binding site" evidence="7">
    <location>
        <begin position="354"/>
        <end position="358"/>
    </location>
    <ligand>
        <name>FMN</name>
        <dbReference type="ChEBI" id="CHEBI:58210"/>
    </ligand>
</feature>
<comment type="subunit">
    <text evidence="7">Homotetramer.</text>
</comment>
<keyword evidence="9" id="KW-1185">Reference proteome</keyword>
<evidence type="ECO:0000256" key="3">
    <source>
        <dbReference type="ARBA" id="ARBA00013036"/>
    </source>
</evidence>